<keyword evidence="5" id="KW-0175">Coiled coil</keyword>
<feature type="compositionally biased region" description="Polar residues" evidence="6">
    <location>
        <begin position="460"/>
        <end position="471"/>
    </location>
</feature>
<comment type="caution">
    <text evidence="8">The sequence shown here is derived from an EMBL/GenBank/DDBJ whole genome shotgun (WGS) entry which is preliminary data.</text>
</comment>
<dbReference type="InterPro" id="IPR011016">
    <property type="entry name" value="Znf_RING-CH"/>
</dbReference>
<evidence type="ECO:0000256" key="6">
    <source>
        <dbReference type="SAM" id="MobiDB-lite"/>
    </source>
</evidence>
<evidence type="ECO:0000256" key="4">
    <source>
        <dbReference type="PROSITE-ProRule" id="PRU00175"/>
    </source>
</evidence>
<dbReference type="Pfam" id="PF13639">
    <property type="entry name" value="zf-RING_2"/>
    <property type="match status" value="1"/>
</dbReference>
<dbReference type="SUPFAM" id="SSF117281">
    <property type="entry name" value="Kelch motif"/>
    <property type="match status" value="1"/>
</dbReference>
<dbReference type="SMART" id="SM00744">
    <property type="entry name" value="RINGv"/>
    <property type="match status" value="1"/>
</dbReference>
<dbReference type="EMBL" id="JADBGQ010000008">
    <property type="protein sequence ID" value="KAG5381417.1"/>
    <property type="molecule type" value="Genomic_DNA"/>
</dbReference>
<dbReference type="InterPro" id="IPR015915">
    <property type="entry name" value="Kelch-typ_b-propeller"/>
</dbReference>
<dbReference type="InterPro" id="IPR006652">
    <property type="entry name" value="Kelch_1"/>
</dbReference>
<dbReference type="Proteomes" id="UP000823674">
    <property type="component" value="Chromosome A09"/>
</dbReference>
<dbReference type="SUPFAM" id="SSF57850">
    <property type="entry name" value="RING/U-box"/>
    <property type="match status" value="1"/>
</dbReference>
<proteinExistence type="predicted"/>
<organism evidence="8 9">
    <name type="scientific">Brassica rapa subsp. trilocularis</name>
    <dbReference type="NCBI Taxonomy" id="1813537"/>
    <lineage>
        <taxon>Eukaryota</taxon>
        <taxon>Viridiplantae</taxon>
        <taxon>Streptophyta</taxon>
        <taxon>Embryophyta</taxon>
        <taxon>Tracheophyta</taxon>
        <taxon>Spermatophyta</taxon>
        <taxon>Magnoliopsida</taxon>
        <taxon>eudicotyledons</taxon>
        <taxon>Gunneridae</taxon>
        <taxon>Pentapetalae</taxon>
        <taxon>rosids</taxon>
        <taxon>malvids</taxon>
        <taxon>Brassicales</taxon>
        <taxon>Brassicaceae</taxon>
        <taxon>Brassiceae</taxon>
        <taxon>Brassica</taxon>
    </lineage>
</organism>
<dbReference type="InterPro" id="IPR013083">
    <property type="entry name" value="Znf_RING/FYVE/PHD"/>
</dbReference>
<feature type="domain" description="RING-type" evidence="7">
    <location>
        <begin position="12"/>
        <end position="60"/>
    </location>
</feature>
<dbReference type="PROSITE" id="PS50089">
    <property type="entry name" value="ZF_RING_2"/>
    <property type="match status" value="1"/>
</dbReference>
<evidence type="ECO:0000313" key="8">
    <source>
        <dbReference type="EMBL" id="KAG5381417.1"/>
    </source>
</evidence>
<sequence>MAGENAAASAICSICYEDLKPAAENLQSISACGHVFHELCLQQWFEYCPNTNKRNCPICKQKCYLKDPFRLYFQSSGNQIESQKVGGIEEDPVVLRGEVKRLQGKMQNLTSALEEQKKVNVEVSDQLHQCKEKLKEDKVKRVEAMQEVSTNQRLLKLKSEECVQLTSKCTQLQDRTMALAKELASLKLVSDISLEEDDVLKLALLGNNAKTKDTIDTLVKSLVIRNRSYKELLAKCNQLGRGEARSSEKLEKALEKTDKLKKRVRELEMITEENENKAIRDMLKASKNCSYTDVSKPATESLDRISTPLGKLEKNDGFTNRGSCFDGREDFFLGKRESVIVVDDDVHEATLSGIRHSDSTMKGEKGEDSNVQDKRDDPVIKDIKFNIREGSTPSDSPCSNGAGGSWLSSVENQNLRRWSKQGDRNKSPHSLGGSVSGKDDLISVGPDGKGGRIKVLRSKPQFSNANASSGSGKRLRTGTKTSDESPPLKKAMAFSSLPKDVAWQILARVPKRLYPIVACFSKNLRSLVRSPEIHRIRSLLRKDSLYISFMHTDKTNGVRTPHWFTLRRTDETNPSHENQFISVNLVFPDHEEIMPPSVVSYGPELFFISGSLIPSSALWIFDSRTSQFRQGQSMNADHFVKSVGLVGSKIYVVGGYVNGESHQAESFDLKTQTWETAPRPNPERLFHATADVSLDRKVCALLSLGAIVVCYDPSRDGTCTSFVLPKDKWWKTGVCVIDNVLYVYYARFGLMWYDTELNVWRVVNGLDDMKKVRSVAMAEYYGKMAFLWREYGVVGGVRKEIWCRMIALDRSEEGINGIAESGQLMGSVPRGYTWQHCLSVSE</sequence>
<keyword evidence="1" id="KW-0479">Metal-binding</keyword>
<keyword evidence="3" id="KW-0862">Zinc</keyword>
<keyword evidence="9" id="KW-1185">Reference proteome</keyword>
<dbReference type="InterPro" id="IPR057499">
    <property type="entry name" value="Kelch_FKB95"/>
</dbReference>
<evidence type="ECO:0000256" key="5">
    <source>
        <dbReference type="SAM" id="Coils"/>
    </source>
</evidence>
<evidence type="ECO:0000256" key="1">
    <source>
        <dbReference type="ARBA" id="ARBA00022723"/>
    </source>
</evidence>
<feature type="compositionally biased region" description="Polar residues" evidence="6">
    <location>
        <begin position="406"/>
        <end position="416"/>
    </location>
</feature>
<protein>
    <recommendedName>
        <fullName evidence="7">RING-type domain-containing protein</fullName>
    </recommendedName>
</protein>
<dbReference type="InterPro" id="IPR001841">
    <property type="entry name" value="Znf_RING"/>
</dbReference>
<dbReference type="InterPro" id="IPR001810">
    <property type="entry name" value="F-box_dom"/>
</dbReference>
<dbReference type="PANTHER" id="PTHR47344:SF1">
    <property type="entry name" value="RING ZINC FINGER PROTEIN-RELATED"/>
    <property type="match status" value="1"/>
</dbReference>
<dbReference type="CDD" id="cd22152">
    <property type="entry name" value="F-box_AtAFR-like"/>
    <property type="match status" value="1"/>
</dbReference>
<keyword evidence="2 4" id="KW-0863">Zinc-finger</keyword>
<dbReference type="Gene3D" id="3.30.40.10">
    <property type="entry name" value="Zinc/RING finger domain, C3HC4 (zinc finger)"/>
    <property type="match status" value="1"/>
</dbReference>
<evidence type="ECO:0000313" key="9">
    <source>
        <dbReference type="Proteomes" id="UP000823674"/>
    </source>
</evidence>
<dbReference type="Gene3D" id="2.120.10.80">
    <property type="entry name" value="Kelch-type beta propeller"/>
    <property type="match status" value="1"/>
</dbReference>
<feature type="compositionally biased region" description="Polar residues" evidence="6">
    <location>
        <begin position="389"/>
        <end position="399"/>
    </location>
</feature>
<dbReference type="SMART" id="SM00612">
    <property type="entry name" value="Kelch"/>
    <property type="match status" value="1"/>
</dbReference>
<evidence type="ECO:0000259" key="7">
    <source>
        <dbReference type="PROSITE" id="PS50089"/>
    </source>
</evidence>
<evidence type="ECO:0000256" key="2">
    <source>
        <dbReference type="ARBA" id="ARBA00022771"/>
    </source>
</evidence>
<accession>A0ABQ7L591</accession>
<reference evidence="8 9" key="1">
    <citation type="submission" date="2021-03" db="EMBL/GenBank/DDBJ databases">
        <authorList>
            <person name="King G.J."/>
            <person name="Bancroft I."/>
            <person name="Baten A."/>
            <person name="Bloomfield J."/>
            <person name="Borpatragohain P."/>
            <person name="He Z."/>
            <person name="Irish N."/>
            <person name="Irwin J."/>
            <person name="Liu K."/>
            <person name="Mauleon R.P."/>
            <person name="Moore J."/>
            <person name="Morris R."/>
            <person name="Ostergaard L."/>
            <person name="Wang B."/>
            <person name="Wells R."/>
        </authorList>
    </citation>
    <scope>NUCLEOTIDE SEQUENCE [LARGE SCALE GENOMIC DNA]</scope>
    <source>
        <strain evidence="8">R-o-18</strain>
        <tissue evidence="8">Leaf</tissue>
    </source>
</reference>
<dbReference type="SMART" id="SM00184">
    <property type="entry name" value="RING"/>
    <property type="match status" value="1"/>
</dbReference>
<dbReference type="PANTHER" id="PTHR47344">
    <property type="entry name" value="RING ZINC FINGER PROTEIN-RELATED"/>
    <property type="match status" value="1"/>
</dbReference>
<evidence type="ECO:0000256" key="3">
    <source>
        <dbReference type="ARBA" id="ARBA00022833"/>
    </source>
</evidence>
<dbReference type="Pfam" id="PF00646">
    <property type="entry name" value="F-box"/>
    <property type="match status" value="1"/>
</dbReference>
<gene>
    <name evidence="8" type="primary">A09p000710.1_BraROA</name>
    <name evidence="8" type="ORF">IGI04_032887</name>
</gene>
<feature type="compositionally biased region" description="Basic and acidic residues" evidence="6">
    <location>
        <begin position="355"/>
        <end position="387"/>
    </location>
</feature>
<feature type="coiled-coil region" evidence="5">
    <location>
        <begin position="99"/>
        <end position="133"/>
    </location>
</feature>
<feature type="coiled-coil region" evidence="5">
    <location>
        <begin position="247"/>
        <end position="277"/>
    </location>
</feature>
<name>A0ABQ7L591_BRACM</name>
<dbReference type="Pfam" id="PF25210">
    <property type="entry name" value="Kelch_FKB95"/>
    <property type="match status" value="1"/>
</dbReference>
<feature type="region of interest" description="Disordered" evidence="6">
    <location>
        <begin position="353"/>
        <end position="487"/>
    </location>
</feature>